<evidence type="ECO:0000256" key="1">
    <source>
        <dbReference type="ARBA" id="ARBA00006914"/>
    </source>
</evidence>
<dbReference type="FunCoup" id="A7AUQ9">
    <property type="interactions" value="164"/>
</dbReference>
<organism evidence="8 9">
    <name type="scientific">Babesia bovis</name>
    <dbReference type="NCBI Taxonomy" id="5865"/>
    <lineage>
        <taxon>Eukaryota</taxon>
        <taxon>Sar</taxon>
        <taxon>Alveolata</taxon>
        <taxon>Apicomplexa</taxon>
        <taxon>Aconoidasida</taxon>
        <taxon>Piroplasmida</taxon>
        <taxon>Babesiidae</taxon>
        <taxon>Babesia</taxon>
    </lineage>
</organism>
<evidence type="ECO:0000256" key="6">
    <source>
        <dbReference type="RuleBase" id="RU367045"/>
    </source>
</evidence>
<dbReference type="EC" id="3.6.4.6" evidence="6"/>
<comment type="subcellular location">
    <subcellularLocation>
        <location evidence="6">Cytoplasm</location>
    </subcellularLocation>
</comment>
<keyword evidence="6" id="KW-0963">Cytoplasm</keyword>
<dbReference type="GO" id="GO:0043001">
    <property type="term" value="P:Golgi to plasma membrane protein transport"/>
    <property type="evidence" value="ECO:0007669"/>
    <property type="project" value="TreeGrafter"/>
</dbReference>
<dbReference type="SUPFAM" id="SSF50692">
    <property type="entry name" value="ADC-like"/>
    <property type="match status" value="1"/>
</dbReference>
<dbReference type="GO" id="GO:0005795">
    <property type="term" value="C:Golgi stack"/>
    <property type="evidence" value="ECO:0007669"/>
    <property type="project" value="TreeGrafter"/>
</dbReference>
<dbReference type="GO" id="GO:0005524">
    <property type="term" value="F:ATP binding"/>
    <property type="evidence" value="ECO:0007669"/>
    <property type="project" value="UniProtKB-UniRule"/>
</dbReference>
<dbReference type="FunFam" id="3.40.50.300:FF:000187">
    <property type="entry name" value="Vesicular-fusion ATPase SEC18"/>
    <property type="match status" value="1"/>
</dbReference>
<dbReference type="GO" id="GO:0006891">
    <property type="term" value="P:intra-Golgi vesicle-mediated transport"/>
    <property type="evidence" value="ECO:0007669"/>
    <property type="project" value="TreeGrafter"/>
</dbReference>
<dbReference type="InterPro" id="IPR009010">
    <property type="entry name" value="Asp_de-COase-like_dom_sf"/>
</dbReference>
<dbReference type="RefSeq" id="XP_001610238.1">
    <property type="nucleotide sequence ID" value="XM_001610188.1"/>
</dbReference>
<comment type="catalytic activity">
    <reaction evidence="6">
        <text>ATP + H2O = ADP + phosphate + H(+)</text>
        <dbReference type="Rhea" id="RHEA:13065"/>
        <dbReference type="ChEBI" id="CHEBI:15377"/>
        <dbReference type="ChEBI" id="CHEBI:15378"/>
        <dbReference type="ChEBI" id="CHEBI:30616"/>
        <dbReference type="ChEBI" id="CHEBI:43474"/>
        <dbReference type="ChEBI" id="CHEBI:456216"/>
        <dbReference type="EC" id="3.6.4.6"/>
    </reaction>
</comment>
<keyword evidence="3 6" id="KW-0547">Nucleotide-binding</keyword>
<accession>A7AUQ9</accession>
<feature type="domain" description="AAA+ ATPase" evidence="7">
    <location>
        <begin position="536"/>
        <end position="674"/>
    </location>
</feature>
<name>A7AUQ9_BABBO</name>
<dbReference type="FunFam" id="3.40.50.300:FF:000166">
    <property type="entry name" value="vesicle-fusing ATPase isoform X1"/>
    <property type="match status" value="1"/>
</dbReference>
<evidence type="ECO:0000256" key="4">
    <source>
        <dbReference type="ARBA" id="ARBA00022840"/>
    </source>
</evidence>
<dbReference type="InterPro" id="IPR039812">
    <property type="entry name" value="Vesicle-fus_ATPase"/>
</dbReference>
<comment type="similarity">
    <text evidence="1 6">Belongs to the AAA ATPase family.</text>
</comment>
<keyword evidence="2 6" id="KW-0813">Transport</keyword>
<dbReference type="Gene3D" id="2.40.40.20">
    <property type="match status" value="1"/>
</dbReference>
<evidence type="ECO:0000259" key="7">
    <source>
        <dbReference type="SMART" id="SM00382"/>
    </source>
</evidence>
<dbReference type="AlphaFoldDB" id="A7AUQ9"/>
<dbReference type="Gene3D" id="1.10.8.60">
    <property type="match status" value="1"/>
</dbReference>
<dbReference type="InterPro" id="IPR003959">
    <property type="entry name" value="ATPase_AAA_core"/>
</dbReference>
<dbReference type="Proteomes" id="UP000002173">
    <property type="component" value="Unassembled WGS sequence"/>
</dbReference>
<keyword evidence="5 6" id="KW-0653">Protein transport</keyword>
<gene>
    <name evidence="8" type="ORF">BBOV_II007200</name>
</gene>
<evidence type="ECO:0000256" key="3">
    <source>
        <dbReference type="ARBA" id="ARBA00022741"/>
    </source>
</evidence>
<dbReference type="PROSITE" id="PS00674">
    <property type="entry name" value="AAA"/>
    <property type="match status" value="1"/>
</dbReference>
<dbReference type="GO" id="GO:0046872">
    <property type="term" value="F:metal ion binding"/>
    <property type="evidence" value="ECO:0007669"/>
    <property type="project" value="UniProtKB-UniRule"/>
</dbReference>
<dbReference type="PANTHER" id="PTHR23078:SF3">
    <property type="entry name" value="VESICLE-FUSING ATPASE"/>
    <property type="match status" value="1"/>
</dbReference>
<dbReference type="EMBL" id="AAXT01000003">
    <property type="protein sequence ID" value="EDO06670.1"/>
    <property type="molecule type" value="Genomic_DNA"/>
</dbReference>
<comment type="cofactor">
    <cofactor evidence="6">
        <name>Mg(2+)</name>
        <dbReference type="ChEBI" id="CHEBI:18420"/>
    </cofactor>
    <text evidence="6">Binds 1 Mg(2+) ion per subunit.</text>
</comment>
<dbReference type="InterPro" id="IPR003960">
    <property type="entry name" value="ATPase_AAA_CS"/>
</dbReference>
<dbReference type="Pfam" id="PF00004">
    <property type="entry name" value="AAA"/>
    <property type="match status" value="2"/>
</dbReference>
<evidence type="ECO:0000313" key="9">
    <source>
        <dbReference type="Proteomes" id="UP000002173"/>
    </source>
</evidence>
<reference evidence="9" key="2">
    <citation type="journal article" date="2020" name="Data Brief">
        <title>Transcriptome dataset of Babesia bovis life stages within vertebrate and invertebrate hosts.</title>
        <authorList>
            <person name="Ueti M.W."/>
            <person name="Johnson W.C."/>
            <person name="Kappmeyer L.S."/>
            <person name="Herndon D.R."/>
            <person name="Mousel M.R."/>
            <person name="Reif K.E."/>
            <person name="Taus N.S."/>
            <person name="Ifeonu O.O."/>
            <person name="Silva J.C."/>
            <person name="Suarez C.E."/>
            <person name="Brayton K.A."/>
        </authorList>
    </citation>
    <scope>NUCLEOTIDE SEQUENCE [LARGE SCALE GENOMIC DNA]</scope>
</reference>
<dbReference type="Pfam" id="PF17862">
    <property type="entry name" value="AAA_lid_3"/>
    <property type="match status" value="1"/>
</dbReference>
<dbReference type="KEGG" id="bbo:BBOV_II007200"/>
<dbReference type="FunFam" id="1.10.8.60:FF:000115">
    <property type="entry name" value="N-ethylmaleimide-sensitive fusion protein, putative"/>
    <property type="match status" value="1"/>
</dbReference>
<keyword evidence="9" id="KW-1185">Reference proteome</keyword>
<keyword evidence="6" id="KW-0931">ER-Golgi transport</keyword>
<dbReference type="GO" id="GO:0016887">
    <property type="term" value="F:ATP hydrolysis activity"/>
    <property type="evidence" value="ECO:0007669"/>
    <property type="project" value="InterPro"/>
</dbReference>
<dbReference type="STRING" id="5865.A7AUQ9"/>
<comment type="function">
    <text evidence="6">Required for vesicle-mediated transport. Catalyzes the fusion of transport vesicles within the Golgi cisternae. Is also required for transport from the endoplasmic reticulum to the Golgi stack. Seems to function as a fusion protein required for the delivery of cargo proteins to all compartments of the Golgi stack independent of vesicle origin.</text>
</comment>
<dbReference type="OMA" id="QFEQHVT"/>
<reference evidence="9" key="3">
    <citation type="journal article" date="2021" name="Int. J. Parasitol.">
        <title>Comparative analysis of gene expression between Babesia bovis blood stages and kinetes allowed by improved genome annotation.</title>
        <authorList>
            <person name="Ueti M.W."/>
            <person name="Johnson W.C."/>
            <person name="Kappmeyer L.S."/>
            <person name="Herndon D.R."/>
            <person name="Mousel M.R."/>
            <person name="Reif K.E."/>
            <person name="Taus N.S."/>
            <person name="Ifeonu O.O."/>
            <person name="Silva J.C."/>
            <person name="Suarez C.E."/>
            <person name="Brayton K.A."/>
        </authorList>
    </citation>
    <scope>NUCLEOTIDE SEQUENCE [LARGE SCALE GENOMIC DNA]</scope>
</reference>
<keyword evidence="6" id="KW-0479">Metal-binding</keyword>
<dbReference type="SMART" id="SM00382">
    <property type="entry name" value="AAA"/>
    <property type="match status" value="2"/>
</dbReference>
<dbReference type="SUPFAM" id="SSF52540">
    <property type="entry name" value="P-loop containing nucleoside triphosphate hydrolases"/>
    <property type="match status" value="2"/>
</dbReference>
<comment type="caution">
    <text evidence="8">The sequence shown here is derived from an EMBL/GenBank/DDBJ whole genome shotgun (WGS) entry which is preliminary data.</text>
</comment>
<dbReference type="SUPFAM" id="SSF54585">
    <property type="entry name" value="Cdc48 domain 2-like"/>
    <property type="match status" value="1"/>
</dbReference>
<sequence>MERFTRVVGKLPEESLSFTNCAYVNAELYNKLKTHSFMAYGTVNTIIFCFRHHPACGANDILLNSCARQLIAVSIGESVEIKPVPDGGRKSLFGSQTEAPFSPAGRIVFEVSFFRASQKAQQHAINFDHLEVGVREALLNHVLHLTQCVPMMQGGLTLRLRVTNISPVSVGQLSESPDMLMRGCLQENTKLDFNYVSPDGKQHAIPSRDAGILKPNFNFEEMGIGGLDNEFADIFRRAFASRIYPPELLKQLGISHVKGMLLYGPPGTGKTLIARQLSKALNCHKPKIVNGPEVMSRFFGQSEENIRNLFKDAEEEYQRAGDRSSLHIIIFDEIDSICQRRGTDTSGTGARDSIVNQLLSKIDGIDALNNILLIGMTNRIDMIDEALLRPGRFEVHIEVGLPDKNGRSQILKIHTRVMRESKRLADDVNLDEICALTKNYSGAELEGMVKCAVSYAIQRHVDGSDITKPKDMDKIIVTHADFLMALNEVKPAYGVDSSNLTGFTRHGIVPFGHKFHQVLETCTILAAQVQKSEKTPVLSVLLHGPVGCGKSALAAHVASITNFPFVKVVSPENYIGLSELSRVNAIHKAFDDAHKTPQSLIILDDIERLIDYSPIGPRFSNTILQCLLILVKKSPKHGRRIFVIGTTSEDSFMEMANITQSFTVSTEVPMVTGATEIYQALSGAVQPDLPFPDDEIRQVANCGRITEIGIKSLMLALEIAVQRTIEEGGKFITASTFFDSLLASGYNLKH</sequence>
<dbReference type="InterPro" id="IPR003593">
    <property type="entry name" value="AAA+_ATPase"/>
</dbReference>
<dbReference type="InParanoid" id="A7AUQ9"/>
<dbReference type="InterPro" id="IPR041569">
    <property type="entry name" value="AAA_lid_3"/>
</dbReference>
<dbReference type="GeneID" id="5478472"/>
<proteinExistence type="inferred from homology"/>
<protein>
    <recommendedName>
        <fullName evidence="6">Vesicle-fusing ATPase</fullName>
        <ecNumber evidence="6">3.6.4.6</ecNumber>
    </recommendedName>
</protein>
<keyword evidence="4 6" id="KW-0067">ATP-binding</keyword>
<keyword evidence="6" id="KW-0378">Hydrolase</keyword>
<feature type="domain" description="AAA+ ATPase" evidence="7">
    <location>
        <begin position="256"/>
        <end position="403"/>
    </location>
</feature>
<evidence type="ECO:0000313" key="8">
    <source>
        <dbReference type="EMBL" id="EDO06670.1"/>
    </source>
</evidence>
<dbReference type="VEuPathDB" id="PiroplasmaDB:BBOV_II007200"/>
<dbReference type="Gene3D" id="3.40.50.300">
    <property type="entry name" value="P-loop containing nucleotide triphosphate hydrolases"/>
    <property type="match status" value="2"/>
</dbReference>
<dbReference type="InterPro" id="IPR027417">
    <property type="entry name" value="P-loop_NTPase"/>
</dbReference>
<evidence type="ECO:0000256" key="5">
    <source>
        <dbReference type="ARBA" id="ARBA00022927"/>
    </source>
</evidence>
<dbReference type="InterPro" id="IPR029067">
    <property type="entry name" value="CDC48_domain_2-like_sf"/>
</dbReference>
<reference evidence="8 9" key="1">
    <citation type="journal article" date="2007" name="PLoS Pathog.">
        <title>Genome sequence of Babesia bovis and comparative analysis of apicomplexan hemoprotozoa.</title>
        <authorList>
            <person name="Brayton K.A."/>
            <person name="Lau A.O.T."/>
            <person name="Herndon D.R."/>
            <person name="Hannick L."/>
            <person name="Kappmeyer L.S."/>
            <person name="Berens S.J."/>
            <person name="Bidwell S.L."/>
            <person name="Brown W.C."/>
            <person name="Crabtree J."/>
            <person name="Fadrosh D."/>
            <person name="Feldblum T."/>
            <person name="Forberger H.A."/>
            <person name="Haas B.J."/>
            <person name="Howell J.M."/>
            <person name="Khouri H."/>
            <person name="Koo H."/>
            <person name="Mann D.J."/>
            <person name="Norimine J."/>
            <person name="Paulsen I.T."/>
            <person name="Radune D."/>
            <person name="Ren Q."/>
            <person name="Smith R.K. Jr."/>
            <person name="Suarez C.E."/>
            <person name="White O."/>
            <person name="Wortman J.R."/>
            <person name="Knowles D.P. Jr."/>
            <person name="McElwain T.F."/>
            <person name="Nene V.M."/>
        </authorList>
    </citation>
    <scope>NUCLEOTIDE SEQUENCE [LARGE SCALE GENOMIC DNA]</scope>
    <source>
        <strain evidence="8">T2Bo</strain>
    </source>
</reference>
<keyword evidence="6" id="KW-0460">Magnesium</keyword>
<dbReference type="PANTHER" id="PTHR23078">
    <property type="entry name" value="VESICULAR-FUSION PROTEIN NSF"/>
    <property type="match status" value="1"/>
</dbReference>
<evidence type="ECO:0000256" key="2">
    <source>
        <dbReference type="ARBA" id="ARBA00022448"/>
    </source>
</evidence>
<dbReference type="GO" id="GO:0035494">
    <property type="term" value="P:SNARE complex disassembly"/>
    <property type="evidence" value="ECO:0007669"/>
    <property type="project" value="InterPro"/>
</dbReference>
<dbReference type="eggNOG" id="KOG0741">
    <property type="taxonomic scope" value="Eukaryota"/>
</dbReference>